<dbReference type="EMBL" id="ML976077">
    <property type="protein sequence ID" value="KAF1939668.1"/>
    <property type="molecule type" value="Genomic_DNA"/>
</dbReference>
<sequence>MVSEMLIGTLHTTVHLLTSFLISFFTLPVFLIWRIALYMLLPIEKALQAFFIPTLAIYMPAHSNFLRCWQKVLAIPAMAPIVNYWVRIVCSTLLLIQIILALALFIKSCILFLPWFIKHFQNHDYKHEQKKLWWNDLLLHLAGFVVTCAPFASVFGVGMSILYYARKIWVYGRFQKKMRRKPGGRGYFMEEEEEKEKGMGKGAGKSKTVETRVPRGMFNYPETRPEREAIQVNALEPMTVFHGFGVNDDGAFFDTEAVQEPRSEIIQQPHPVARYRSNPYTWKGVSSIWGARDKLKSGYDGRETRWIAFEGDMEMADRSGRR</sequence>
<name>A0A6A5SJ88_9PLEO</name>
<keyword evidence="1" id="KW-0472">Membrane</keyword>
<feature type="transmembrane region" description="Helical" evidence="1">
    <location>
        <begin position="93"/>
        <end position="117"/>
    </location>
</feature>
<keyword evidence="1" id="KW-1133">Transmembrane helix</keyword>
<reference evidence="2" key="1">
    <citation type="journal article" date="2020" name="Stud. Mycol.">
        <title>101 Dothideomycetes genomes: a test case for predicting lifestyles and emergence of pathogens.</title>
        <authorList>
            <person name="Haridas S."/>
            <person name="Albert R."/>
            <person name="Binder M."/>
            <person name="Bloem J."/>
            <person name="Labutti K."/>
            <person name="Salamov A."/>
            <person name="Andreopoulos B."/>
            <person name="Baker S."/>
            <person name="Barry K."/>
            <person name="Bills G."/>
            <person name="Bluhm B."/>
            <person name="Cannon C."/>
            <person name="Castanera R."/>
            <person name="Culley D."/>
            <person name="Daum C."/>
            <person name="Ezra D."/>
            <person name="Gonzalez J."/>
            <person name="Henrissat B."/>
            <person name="Kuo A."/>
            <person name="Liang C."/>
            <person name="Lipzen A."/>
            <person name="Lutzoni F."/>
            <person name="Magnuson J."/>
            <person name="Mondo S."/>
            <person name="Nolan M."/>
            <person name="Ohm R."/>
            <person name="Pangilinan J."/>
            <person name="Park H.-J."/>
            <person name="Ramirez L."/>
            <person name="Alfaro M."/>
            <person name="Sun H."/>
            <person name="Tritt A."/>
            <person name="Yoshinaga Y."/>
            <person name="Zwiers L.-H."/>
            <person name="Turgeon B."/>
            <person name="Goodwin S."/>
            <person name="Spatafora J."/>
            <person name="Crous P."/>
            <person name="Grigoriev I."/>
        </authorList>
    </citation>
    <scope>NUCLEOTIDE SEQUENCE</scope>
    <source>
        <strain evidence="2">CBS 161.51</strain>
    </source>
</reference>
<dbReference type="Proteomes" id="UP000800038">
    <property type="component" value="Unassembled WGS sequence"/>
</dbReference>
<evidence type="ECO:0000313" key="2">
    <source>
        <dbReference type="EMBL" id="KAF1939668.1"/>
    </source>
</evidence>
<evidence type="ECO:0000313" key="3">
    <source>
        <dbReference type="Proteomes" id="UP000800038"/>
    </source>
</evidence>
<accession>A0A6A5SJ88</accession>
<keyword evidence="3" id="KW-1185">Reference proteome</keyword>
<evidence type="ECO:0000256" key="1">
    <source>
        <dbReference type="SAM" id="Phobius"/>
    </source>
</evidence>
<feature type="transmembrane region" description="Helical" evidence="1">
    <location>
        <begin position="137"/>
        <end position="165"/>
    </location>
</feature>
<dbReference type="OrthoDB" id="3692492at2759"/>
<dbReference type="AlphaFoldDB" id="A0A6A5SJ88"/>
<organism evidence="2 3">
    <name type="scientific">Clathrospora elynae</name>
    <dbReference type="NCBI Taxonomy" id="706981"/>
    <lineage>
        <taxon>Eukaryota</taxon>
        <taxon>Fungi</taxon>
        <taxon>Dikarya</taxon>
        <taxon>Ascomycota</taxon>
        <taxon>Pezizomycotina</taxon>
        <taxon>Dothideomycetes</taxon>
        <taxon>Pleosporomycetidae</taxon>
        <taxon>Pleosporales</taxon>
        <taxon>Diademaceae</taxon>
        <taxon>Clathrospora</taxon>
    </lineage>
</organism>
<gene>
    <name evidence="2" type="ORF">EJ02DRAFT_408168</name>
</gene>
<feature type="transmembrane region" description="Helical" evidence="1">
    <location>
        <begin position="12"/>
        <end position="33"/>
    </location>
</feature>
<protein>
    <submittedName>
        <fullName evidence="2">Uncharacterized protein</fullName>
    </submittedName>
</protein>
<proteinExistence type="predicted"/>
<keyword evidence="1" id="KW-0812">Transmembrane</keyword>